<evidence type="ECO:0000256" key="4">
    <source>
        <dbReference type="ARBA" id="ARBA00022723"/>
    </source>
</evidence>
<name>A0A7J6D7W3_9TELE</name>
<keyword evidence="9" id="KW-1185">Reference proteome</keyword>
<dbReference type="AlphaFoldDB" id="A0A7J6D7W3"/>
<dbReference type="GO" id="GO:0020037">
    <property type="term" value="F:heme binding"/>
    <property type="evidence" value="ECO:0007669"/>
    <property type="project" value="InterPro"/>
</dbReference>
<evidence type="ECO:0000313" key="9">
    <source>
        <dbReference type="Proteomes" id="UP000579812"/>
    </source>
</evidence>
<keyword evidence="4" id="KW-0479">Metal-binding</keyword>
<evidence type="ECO:0000256" key="6">
    <source>
        <dbReference type="ARBA" id="ARBA00023004"/>
    </source>
</evidence>
<dbReference type="GO" id="GO:0005743">
    <property type="term" value="C:mitochondrial inner membrane"/>
    <property type="evidence" value="ECO:0007669"/>
    <property type="project" value="TreeGrafter"/>
</dbReference>
<evidence type="ECO:0000256" key="5">
    <source>
        <dbReference type="ARBA" id="ARBA00023002"/>
    </source>
</evidence>
<dbReference type="SUPFAM" id="SSF48264">
    <property type="entry name" value="Cytochrome P450"/>
    <property type="match status" value="1"/>
</dbReference>
<dbReference type="Pfam" id="PF00067">
    <property type="entry name" value="p450"/>
    <property type="match status" value="1"/>
</dbReference>
<dbReference type="GO" id="GO:0006700">
    <property type="term" value="P:C21-steroid hormone biosynthetic process"/>
    <property type="evidence" value="ECO:0007669"/>
    <property type="project" value="TreeGrafter"/>
</dbReference>
<dbReference type="GO" id="GO:0016705">
    <property type="term" value="F:oxidoreductase activity, acting on paired donors, with incorporation or reduction of molecular oxygen"/>
    <property type="evidence" value="ECO:0007669"/>
    <property type="project" value="InterPro"/>
</dbReference>
<dbReference type="InterPro" id="IPR050479">
    <property type="entry name" value="CYP11_CYP27_families"/>
</dbReference>
<dbReference type="PANTHER" id="PTHR24279">
    <property type="entry name" value="CYTOCHROME P450"/>
    <property type="match status" value="1"/>
</dbReference>
<comment type="caution">
    <text evidence="8">The sequence shown here is derived from an EMBL/GenBank/DDBJ whole genome shotgun (WGS) entry which is preliminary data.</text>
</comment>
<evidence type="ECO:0000256" key="3">
    <source>
        <dbReference type="ARBA" id="ARBA00022617"/>
    </source>
</evidence>
<keyword evidence="3" id="KW-0349">Heme</keyword>
<reference evidence="8 9" key="1">
    <citation type="submission" date="2020-04" db="EMBL/GenBank/DDBJ databases">
        <title>Chromosome-level genome assembly of a cyprinid fish Onychostoma macrolepis by integration of Nanopore Sequencing, Bionano and Hi-C technology.</title>
        <authorList>
            <person name="Wang D."/>
        </authorList>
    </citation>
    <scope>NUCLEOTIDE SEQUENCE [LARGE SCALE GENOMIC DNA]</scope>
    <source>
        <strain evidence="8">SWU-2019</strain>
        <tissue evidence="8">Muscle</tissue>
    </source>
</reference>
<dbReference type="GO" id="GO:0006704">
    <property type="term" value="P:glucocorticoid biosynthetic process"/>
    <property type="evidence" value="ECO:0007669"/>
    <property type="project" value="TreeGrafter"/>
</dbReference>
<dbReference type="GO" id="GO:0034650">
    <property type="term" value="P:cortisol metabolic process"/>
    <property type="evidence" value="ECO:0007669"/>
    <property type="project" value="TreeGrafter"/>
</dbReference>
<dbReference type="EMBL" id="JAAMOB010000003">
    <property type="protein sequence ID" value="KAF4115367.1"/>
    <property type="molecule type" value="Genomic_DNA"/>
</dbReference>
<dbReference type="GO" id="GO:0005506">
    <property type="term" value="F:iron ion binding"/>
    <property type="evidence" value="ECO:0007669"/>
    <property type="project" value="InterPro"/>
</dbReference>
<protein>
    <submittedName>
        <fullName evidence="8">Uncharacterized protein</fullName>
    </submittedName>
</protein>
<dbReference type="GO" id="GO:0008203">
    <property type="term" value="P:cholesterol metabolic process"/>
    <property type="evidence" value="ECO:0007669"/>
    <property type="project" value="TreeGrafter"/>
</dbReference>
<proteinExistence type="inferred from homology"/>
<dbReference type="PANTHER" id="PTHR24279:SF121">
    <property type="entry name" value="CYTOCHROME P450 FAMILY 27 SUBFAMILY B MEMBER 1"/>
    <property type="match status" value="1"/>
</dbReference>
<keyword evidence="7" id="KW-0503">Monooxygenase</keyword>
<dbReference type="InterPro" id="IPR001128">
    <property type="entry name" value="Cyt_P450"/>
</dbReference>
<sequence>MSLKEKETLITLCHHATSRDPQQFGDPDAFIPQRWLSHSEIMTRPLMHGLFFSHILMHFNVEPAEESDPVPPITRTHLVPERQISVHFIER</sequence>
<dbReference type="InterPro" id="IPR036396">
    <property type="entry name" value="Cyt_P450_sf"/>
</dbReference>
<dbReference type="Proteomes" id="UP000579812">
    <property type="component" value="Unassembled WGS sequence"/>
</dbReference>
<accession>A0A7J6D7W3</accession>
<comment type="cofactor">
    <cofactor evidence="1">
        <name>heme</name>
        <dbReference type="ChEBI" id="CHEBI:30413"/>
    </cofactor>
</comment>
<evidence type="ECO:0000313" key="8">
    <source>
        <dbReference type="EMBL" id="KAF4115367.1"/>
    </source>
</evidence>
<dbReference type="Gene3D" id="1.10.630.10">
    <property type="entry name" value="Cytochrome P450"/>
    <property type="match status" value="1"/>
</dbReference>
<evidence type="ECO:0000256" key="7">
    <source>
        <dbReference type="ARBA" id="ARBA00023033"/>
    </source>
</evidence>
<gene>
    <name evidence="8" type="ORF">G5714_002856</name>
</gene>
<evidence type="ECO:0000256" key="1">
    <source>
        <dbReference type="ARBA" id="ARBA00001971"/>
    </source>
</evidence>
<evidence type="ECO:0000256" key="2">
    <source>
        <dbReference type="ARBA" id="ARBA00010617"/>
    </source>
</evidence>
<keyword evidence="5" id="KW-0560">Oxidoreductase</keyword>
<comment type="similarity">
    <text evidence="2">Belongs to the cytochrome P450 family.</text>
</comment>
<keyword evidence="6" id="KW-0408">Iron</keyword>
<dbReference type="GO" id="GO:0004497">
    <property type="term" value="F:monooxygenase activity"/>
    <property type="evidence" value="ECO:0007669"/>
    <property type="project" value="UniProtKB-KW"/>
</dbReference>
<organism evidence="8 9">
    <name type="scientific">Onychostoma macrolepis</name>
    <dbReference type="NCBI Taxonomy" id="369639"/>
    <lineage>
        <taxon>Eukaryota</taxon>
        <taxon>Metazoa</taxon>
        <taxon>Chordata</taxon>
        <taxon>Craniata</taxon>
        <taxon>Vertebrata</taxon>
        <taxon>Euteleostomi</taxon>
        <taxon>Actinopterygii</taxon>
        <taxon>Neopterygii</taxon>
        <taxon>Teleostei</taxon>
        <taxon>Ostariophysi</taxon>
        <taxon>Cypriniformes</taxon>
        <taxon>Cyprinidae</taxon>
        <taxon>Acrossocheilinae</taxon>
        <taxon>Onychostoma</taxon>
    </lineage>
</organism>
<dbReference type="GO" id="GO:0071375">
    <property type="term" value="P:cellular response to peptide hormone stimulus"/>
    <property type="evidence" value="ECO:0007669"/>
    <property type="project" value="TreeGrafter"/>
</dbReference>